<evidence type="ECO:0000256" key="2">
    <source>
        <dbReference type="ARBA" id="ARBA00007965"/>
    </source>
</evidence>
<dbReference type="AlphaFoldDB" id="K1QIL6"/>
<keyword evidence="4" id="KW-0812">Transmembrane</keyword>
<evidence type="ECO:0000256" key="6">
    <source>
        <dbReference type="ARBA" id="ARBA00023136"/>
    </source>
</evidence>
<dbReference type="EMBL" id="JH817251">
    <property type="protein sequence ID" value="EKC33578.1"/>
    <property type="molecule type" value="Genomic_DNA"/>
</dbReference>
<accession>K1QIL6</accession>
<gene>
    <name evidence="7" type="ORF">CGI_10016647</name>
</gene>
<evidence type="ECO:0000256" key="4">
    <source>
        <dbReference type="ARBA" id="ARBA00022692"/>
    </source>
</evidence>
<evidence type="ECO:0000256" key="5">
    <source>
        <dbReference type="ARBA" id="ARBA00022989"/>
    </source>
</evidence>
<evidence type="ECO:0000256" key="3">
    <source>
        <dbReference type="ARBA" id="ARBA00022448"/>
    </source>
</evidence>
<dbReference type="GO" id="GO:0005337">
    <property type="term" value="F:nucleoside transmembrane transporter activity"/>
    <property type="evidence" value="ECO:0007669"/>
    <property type="project" value="InterPro"/>
</dbReference>
<comment type="similarity">
    <text evidence="2">Belongs to the SLC29A/ENT transporter (TC 2.A.57) family.</text>
</comment>
<organism evidence="7">
    <name type="scientific">Magallana gigas</name>
    <name type="common">Pacific oyster</name>
    <name type="synonym">Crassostrea gigas</name>
    <dbReference type="NCBI Taxonomy" id="29159"/>
    <lineage>
        <taxon>Eukaryota</taxon>
        <taxon>Metazoa</taxon>
        <taxon>Spiralia</taxon>
        <taxon>Lophotrochozoa</taxon>
        <taxon>Mollusca</taxon>
        <taxon>Bivalvia</taxon>
        <taxon>Autobranchia</taxon>
        <taxon>Pteriomorphia</taxon>
        <taxon>Ostreida</taxon>
        <taxon>Ostreoidea</taxon>
        <taxon>Ostreidae</taxon>
        <taxon>Magallana</taxon>
    </lineage>
</organism>
<keyword evidence="6" id="KW-0472">Membrane</keyword>
<keyword evidence="5" id="KW-1133">Transmembrane helix</keyword>
<name>K1QIL6_MAGGI</name>
<dbReference type="PANTHER" id="PTHR10332">
    <property type="entry name" value="EQUILIBRATIVE NUCLEOSIDE TRANSPORTER"/>
    <property type="match status" value="1"/>
</dbReference>
<dbReference type="InterPro" id="IPR002259">
    <property type="entry name" value="Eqnu_transpt"/>
</dbReference>
<dbReference type="InParanoid" id="K1QIL6"/>
<reference evidence="7" key="1">
    <citation type="journal article" date="2012" name="Nature">
        <title>The oyster genome reveals stress adaptation and complexity of shell formation.</title>
        <authorList>
            <person name="Zhang G."/>
            <person name="Fang X."/>
            <person name="Guo X."/>
            <person name="Li L."/>
            <person name="Luo R."/>
            <person name="Xu F."/>
            <person name="Yang P."/>
            <person name="Zhang L."/>
            <person name="Wang X."/>
            <person name="Qi H."/>
            <person name="Xiong Z."/>
            <person name="Que H."/>
            <person name="Xie Y."/>
            <person name="Holland P.W."/>
            <person name="Paps J."/>
            <person name="Zhu Y."/>
            <person name="Wu F."/>
            <person name="Chen Y."/>
            <person name="Wang J."/>
            <person name="Peng C."/>
            <person name="Meng J."/>
            <person name="Yang L."/>
            <person name="Liu J."/>
            <person name="Wen B."/>
            <person name="Zhang N."/>
            <person name="Huang Z."/>
            <person name="Zhu Q."/>
            <person name="Feng Y."/>
            <person name="Mount A."/>
            <person name="Hedgecock D."/>
            <person name="Xu Z."/>
            <person name="Liu Y."/>
            <person name="Domazet-Loso T."/>
            <person name="Du Y."/>
            <person name="Sun X."/>
            <person name="Zhang S."/>
            <person name="Liu B."/>
            <person name="Cheng P."/>
            <person name="Jiang X."/>
            <person name="Li J."/>
            <person name="Fan D."/>
            <person name="Wang W."/>
            <person name="Fu W."/>
            <person name="Wang T."/>
            <person name="Wang B."/>
            <person name="Zhang J."/>
            <person name="Peng Z."/>
            <person name="Li Y."/>
            <person name="Li N."/>
            <person name="Wang J."/>
            <person name="Chen M."/>
            <person name="He Y."/>
            <person name="Tan F."/>
            <person name="Song X."/>
            <person name="Zheng Q."/>
            <person name="Huang R."/>
            <person name="Yang H."/>
            <person name="Du X."/>
            <person name="Chen L."/>
            <person name="Yang M."/>
            <person name="Gaffney P.M."/>
            <person name="Wang S."/>
            <person name="Luo L."/>
            <person name="She Z."/>
            <person name="Ming Y."/>
            <person name="Huang W."/>
            <person name="Zhang S."/>
            <person name="Huang B."/>
            <person name="Zhang Y."/>
            <person name="Qu T."/>
            <person name="Ni P."/>
            <person name="Miao G."/>
            <person name="Wang J."/>
            <person name="Wang Q."/>
            <person name="Steinberg C.E."/>
            <person name="Wang H."/>
            <person name="Li N."/>
            <person name="Qian L."/>
            <person name="Zhang G."/>
            <person name="Li Y."/>
            <person name="Yang H."/>
            <person name="Liu X."/>
            <person name="Wang J."/>
            <person name="Yin Y."/>
            <person name="Wang J."/>
        </authorList>
    </citation>
    <scope>NUCLEOTIDE SEQUENCE [LARGE SCALE GENOMIC DNA]</scope>
    <source>
        <strain evidence="7">05x7-T-G4-1.051#20</strain>
    </source>
</reference>
<dbReference type="Pfam" id="PF01733">
    <property type="entry name" value="Nucleoside_tran"/>
    <property type="match status" value="2"/>
</dbReference>
<dbReference type="HOGENOM" id="CLU_021611_0_1_1"/>
<dbReference type="FunCoup" id="K1QIL6">
    <property type="interactions" value="4"/>
</dbReference>
<dbReference type="GO" id="GO:0005886">
    <property type="term" value="C:plasma membrane"/>
    <property type="evidence" value="ECO:0007669"/>
    <property type="project" value="TreeGrafter"/>
</dbReference>
<keyword evidence="3" id="KW-0813">Transport</keyword>
<dbReference type="PRINTS" id="PR01130">
    <property type="entry name" value="DERENTRNSPRT"/>
</dbReference>
<evidence type="ECO:0000256" key="1">
    <source>
        <dbReference type="ARBA" id="ARBA00004141"/>
    </source>
</evidence>
<sequence>MFYLGIFSQVPNFVMSGINTFCQCGGQASPRRIIISISVMICVFIATVVLAMVDSSDWSVEFFWITMMTAVILNMATGVYQNSTFGLAAILPMKYTNAIVLGTNLSGVFIAVVNIISIISAPDPRTQAIYYFVSAIAVLLIAFDAYFLLPLTKFYQHFRAAIRRQQNTSGPSRTFSETCSLFGQVLKKVRNVVYVHLVSFTDKYWVAVFCFLSFNVFAFLGNIVSEWVKVPGPRFIWIPVLLRGLLIPFFLFCRFEVENKERTFAILIDNDYIYIVGGIVLAFTSGYYSSLTMMYGPKLVEPEVAGIAGMIMAFCLVMGITTGVNFSLAVASMATK</sequence>
<dbReference type="PANTHER" id="PTHR10332:SF80">
    <property type="entry name" value="EQUILIBRATIVE NUCLEOSIDE TRANSPORTER 2, ISOFORM A"/>
    <property type="match status" value="1"/>
</dbReference>
<proteinExistence type="inferred from homology"/>
<protein>
    <submittedName>
        <fullName evidence="7">Equilibrative nucleoside transporter 3</fullName>
    </submittedName>
</protein>
<evidence type="ECO:0000313" key="7">
    <source>
        <dbReference type="EMBL" id="EKC33578.1"/>
    </source>
</evidence>
<comment type="subcellular location">
    <subcellularLocation>
        <location evidence="1">Membrane</location>
        <topology evidence="1">Multi-pass membrane protein</topology>
    </subcellularLocation>
</comment>